<dbReference type="InterPro" id="IPR014307">
    <property type="entry name" value="Xanthine_DH_ssu"/>
</dbReference>
<comment type="caution">
    <text evidence="5">The sequence shown here is derived from an EMBL/GenBank/DDBJ whole genome shotgun (WGS) entry which is preliminary data.</text>
</comment>
<dbReference type="InterPro" id="IPR002346">
    <property type="entry name" value="Mopterin_DH_FAD-bd"/>
</dbReference>
<dbReference type="PIRSF" id="PIRSF036557">
    <property type="entry name" value="XdhA_RC"/>
    <property type="match status" value="1"/>
</dbReference>
<dbReference type="InterPro" id="IPR002888">
    <property type="entry name" value="2Fe-2S-bd"/>
</dbReference>
<dbReference type="Gene3D" id="3.30.43.10">
    <property type="entry name" value="Uridine Diphospho-n-acetylenolpyruvylglucosamine Reductase, domain 2"/>
    <property type="match status" value="1"/>
</dbReference>
<dbReference type="Gene3D" id="3.10.20.30">
    <property type="match status" value="1"/>
</dbReference>
<dbReference type="InterPro" id="IPR036010">
    <property type="entry name" value="2Fe-2S_ferredoxin-like_sf"/>
</dbReference>
<dbReference type="PROSITE" id="PS51085">
    <property type="entry name" value="2FE2S_FER_2"/>
    <property type="match status" value="1"/>
</dbReference>
<evidence type="ECO:0000259" key="4">
    <source>
        <dbReference type="PROSITE" id="PS51387"/>
    </source>
</evidence>
<dbReference type="Pfam" id="PF03450">
    <property type="entry name" value="CO_deh_flav_C"/>
    <property type="match status" value="1"/>
</dbReference>
<dbReference type="GO" id="GO:0004854">
    <property type="term" value="F:xanthine dehydrogenase activity"/>
    <property type="evidence" value="ECO:0007669"/>
    <property type="project" value="UniProtKB-EC"/>
</dbReference>
<reference evidence="5 6" key="1">
    <citation type="submission" date="2022-10" db="EMBL/GenBank/DDBJ databases">
        <title>High-quality genome sequences of two octocoral-associated bacteria, Endozoicomonas euniceicola EF212 and Endozoicomonas gorgoniicola PS125.</title>
        <authorList>
            <person name="Chiou Y.-J."/>
            <person name="Chen Y.-H."/>
        </authorList>
    </citation>
    <scope>NUCLEOTIDE SEQUENCE [LARGE SCALE GENOMIC DNA]</scope>
    <source>
        <strain evidence="5 6">PS125</strain>
    </source>
</reference>
<dbReference type="InterPro" id="IPR012175">
    <property type="entry name" value="Xanth_DH_ssu_bac"/>
</dbReference>
<dbReference type="InterPro" id="IPR036318">
    <property type="entry name" value="FAD-bd_PCMH-like_sf"/>
</dbReference>
<proteinExistence type="predicted"/>
<dbReference type="PROSITE" id="PS51387">
    <property type="entry name" value="FAD_PCMH"/>
    <property type="match status" value="1"/>
</dbReference>
<evidence type="ECO:0000256" key="2">
    <source>
        <dbReference type="ARBA" id="ARBA00022827"/>
    </source>
</evidence>
<keyword evidence="6" id="KW-1185">Reference proteome</keyword>
<dbReference type="InterPro" id="IPR036683">
    <property type="entry name" value="CO_DH_flav_C_dom_sf"/>
</dbReference>
<dbReference type="Pfam" id="PF01799">
    <property type="entry name" value="Fer2_2"/>
    <property type="match status" value="1"/>
</dbReference>
<dbReference type="PANTHER" id="PTHR45444">
    <property type="entry name" value="XANTHINE DEHYDROGENASE"/>
    <property type="match status" value="1"/>
</dbReference>
<dbReference type="SMART" id="SM01092">
    <property type="entry name" value="CO_deh_flav_C"/>
    <property type="match status" value="1"/>
</dbReference>
<dbReference type="PANTHER" id="PTHR45444:SF3">
    <property type="entry name" value="XANTHINE DEHYDROGENASE"/>
    <property type="match status" value="1"/>
</dbReference>
<dbReference type="Pfam" id="PF00941">
    <property type="entry name" value="FAD_binding_5"/>
    <property type="match status" value="1"/>
</dbReference>
<evidence type="ECO:0000259" key="3">
    <source>
        <dbReference type="PROSITE" id="PS51085"/>
    </source>
</evidence>
<evidence type="ECO:0000313" key="6">
    <source>
        <dbReference type="Proteomes" id="UP001209854"/>
    </source>
</evidence>
<keyword evidence="1" id="KW-0285">Flavoprotein</keyword>
<dbReference type="InterPro" id="IPR012675">
    <property type="entry name" value="Beta-grasp_dom_sf"/>
</dbReference>
<dbReference type="RefSeq" id="WP_262568296.1">
    <property type="nucleotide sequence ID" value="NZ_JAPFCC010000001.1"/>
</dbReference>
<keyword evidence="2" id="KW-0274">FAD</keyword>
<dbReference type="InterPro" id="IPR016169">
    <property type="entry name" value="FAD-bd_PCMH_sub2"/>
</dbReference>
<dbReference type="Gene3D" id="3.30.390.50">
    <property type="entry name" value="CO dehydrogenase flavoprotein, C-terminal domain"/>
    <property type="match status" value="1"/>
</dbReference>
<evidence type="ECO:0000313" key="5">
    <source>
        <dbReference type="EMBL" id="MCW7553470.1"/>
    </source>
</evidence>
<dbReference type="InterPro" id="IPR001041">
    <property type="entry name" value="2Fe-2S_ferredoxin-type"/>
</dbReference>
<dbReference type="InterPro" id="IPR036884">
    <property type="entry name" value="2Fe-2S-bd_dom_sf"/>
</dbReference>
<feature type="domain" description="FAD-binding PCMH-type" evidence="4">
    <location>
        <begin position="187"/>
        <end position="360"/>
    </location>
</feature>
<protein>
    <submittedName>
        <fullName evidence="5">Xanthine dehydrogenase small subunit</fullName>
        <ecNumber evidence="5">1.17.1.4</ecNumber>
    </submittedName>
</protein>
<feature type="domain" description="2Fe-2S ferredoxin-type" evidence="3">
    <location>
        <begin position="1"/>
        <end position="90"/>
    </location>
</feature>
<dbReference type="InterPro" id="IPR016166">
    <property type="entry name" value="FAD-bd_PCMH"/>
</dbReference>
<dbReference type="Proteomes" id="UP001209854">
    <property type="component" value="Unassembled WGS sequence"/>
</dbReference>
<dbReference type="SUPFAM" id="SSF56176">
    <property type="entry name" value="FAD-binding/transporter-associated domain-like"/>
    <property type="match status" value="1"/>
</dbReference>
<evidence type="ECO:0000256" key="1">
    <source>
        <dbReference type="ARBA" id="ARBA00022630"/>
    </source>
</evidence>
<dbReference type="Gene3D" id="1.10.150.120">
    <property type="entry name" value="[2Fe-2S]-binding domain"/>
    <property type="match status" value="1"/>
</dbReference>
<gene>
    <name evidence="5" type="primary">xdhA</name>
    <name evidence="5" type="ORF">NX722_12650</name>
</gene>
<name>A0ABT3MVT4_9GAMM</name>
<dbReference type="SUPFAM" id="SSF47741">
    <property type="entry name" value="CO dehydrogenase ISP C-domain like"/>
    <property type="match status" value="1"/>
</dbReference>
<dbReference type="EMBL" id="JAPFCC010000001">
    <property type="protein sequence ID" value="MCW7553470.1"/>
    <property type="molecule type" value="Genomic_DNA"/>
</dbReference>
<dbReference type="EC" id="1.17.1.4" evidence="5"/>
<dbReference type="InterPro" id="IPR005107">
    <property type="entry name" value="CO_DH_flav_C"/>
</dbReference>
<sequence length="476" mass="52371">MINFLLNDKLVEVNETASDTTVLDYLRGNANGSQQRRTGTKEGCCSGDCGACTVVVGEPEGDQVRYRTMNACIALMPSLQGKQLLTVEDLAEGDQLHPVQQALVDHHASQCGFCTPGIVMSLFALHHENPESKPDVLEALGGNLCRCTGYRPLVDAAKELAEKKPSDVYHQNRTMIVDQLNAMKGGEGFSANGSFIPDNEEELADYLEANPDARLLAGGTDLGLEITQKLKRLKKLVVVSQVNDLQTIEQHDNELVLGAGATYRNIEPVLKGHFPEFAQMLKRLGSQQVRNQGTLGGNIGNASPIGDTPPVLLALDASIDCRKGKRVRNLPLDKFFLDYKKTDLQEGEYISRIRIPLKPHDLKVYKLSKRYGDDISTVLAAINLVTDDNGVVIKARVAFGGMAAIPRRALRCEQILLGQPLDDATLARAQAALQEEFQPMTDVRASSEYRIQSARNLLERYFRESAGQNMRIIYHA</sequence>
<keyword evidence="5" id="KW-0560">Oxidoreductase</keyword>
<dbReference type="InterPro" id="IPR016167">
    <property type="entry name" value="FAD-bd_PCMH_sub1"/>
</dbReference>
<organism evidence="5 6">
    <name type="scientific">Endozoicomonas gorgoniicola</name>
    <dbReference type="NCBI Taxonomy" id="1234144"/>
    <lineage>
        <taxon>Bacteria</taxon>
        <taxon>Pseudomonadati</taxon>
        <taxon>Pseudomonadota</taxon>
        <taxon>Gammaproteobacteria</taxon>
        <taxon>Oceanospirillales</taxon>
        <taxon>Endozoicomonadaceae</taxon>
        <taxon>Endozoicomonas</taxon>
    </lineage>
</organism>
<dbReference type="Gene3D" id="3.30.465.10">
    <property type="match status" value="1"/>
</dbReference>
<dbReference type="NCBIfam" id="TIGR02963">
    <property type="entry name" value="xanthine_xdhA"/>
    <property type="match status" value="1"/>
</dbReference>
<dbReference type="Pfam" id="PF00111">
    <property type="entry name" value="Fer2"/>
    <property type="match status" value="1"/>
</dbReference>
<dbReference type="InterPro" id="IPR016208">
    <property type="entry name" value="Ald_Oxase/xanthine_DH-like"/>
</dbReference>
<accession>A0ABT3MVT4</accession>
<dbReference type="CDD" id="cd00207">
    <property type="entry name" value="fer2"/>
    <property type="match status" value="1"/>
</dbReference>
<dbReference type="SUPFAM" id="SSF54292">
    <property type="entry name" value="2Fe-2S ferredoxin-like"/>
    <property type="match status" value="1"/>
</dbReference>
<dbReference type="SUPFAM" id="SSF55447">
    <property type="entry name" value="CO dehydrogenase flavoprotein C-terminal domain-like"/>
    <property type="match status" value="1"/>
</dbReference>